<comment type="caution">
    <text evidence="2">The sequence shown here is derived from an EMBL/GenBank/DDBJ whole genome shotgun (WGS) entry which is preliminary data.</text>
</comment>
<dbReference type="EMBL" id="AGSI01000001">
    <property type="protein sequence ID" value="EIE27446.1"/>
    <property type="molecule type" value="Genomic_DNA"/>
</dbReference>
<gene>
    <name evidence="2" type="ORF">COCSUDRAFT_45867</name>
</gene>
<comment type="similarity">
    <text evidence="1">Belongs to the OSBP family.</text>
</comment>
<evidence type="ECO:0000313" key="3">
    <source>
        <dbReference type="Proteomes" id="UP000007264"/>
    </source>
</evidence>
<dbReference type="Pfam" id="PF01237">
    <property type="entry name" value="Oxysterol_BP"/>
    <property type="match status" value="1"/>
</dbReference>
<dbReference type="OrthoDB" id="14833at2759"/>
<dbReference type="GO" id="GO:0032934">
    <property type="term" value="F:sterol binding"/>
    <property type="evidence" value="ECO:0007669"/>
    <property type="project" value="TreeGrafter"/>
</dbReference>
<protein>
    <submittedName>
        <fullName evidence="2">Oxysterol-binding protein</fullName>
    </submittedName>
</protein>
<dbReference type="KEGG" id="csl:COCSUDRAFT_45867"/>
<dbReference type="PANTHER" id="PTHR10972:SF96">
    <property type="entry name" value="OXYSTEROL-BINDING PROTEIN-RELATED PROTEIN 1A-RELATED"/>
    <property type="match status" value="1"/>
</dbReference>
<keyword evidence="3" id="KW-1185">Reference proteome</keyword>
<dbReference type="GO" id="GO:0005829">
    <property type="term" value="C:cytosol"/>
    <property type="evidence" value="ECO:0007669"/>
    <property type="project" value="TreeGrafter"/>
</dbReference>
<name>I0Z9X7_COCSC</name>
<dbReference type="Proteomes" id="UP000007264">
    <property type="component" value="Unassembled WGS sequence"/>
</dbReference>
<accession>I0Z9X7</accession>
<dbReference type="Gene3D" id="2.40.160.120">
    <property type="match status" value="1"/>
</dbReference>
<sequence length="420" mass="48061">MAPELAADNAVATTHMPELDVPVLNRRQCLPKPEQAERSPHVWSMIKDMVGSDNILSMPLPTEMHLPLTELEKQAEELEYCELLDKAALCPKGSIERMMEVVAFSVSPYASCKRPKRSLDPLLGETYELVHPDKGFRMVSEHVARLPPVMAQHTEGRGWVLESENEPHVSFYGAYVDLNMNFVLQVTFDDGEVYSWHKVQTTINNLIVGKIYIQHMGTYTVKNLDTGLTAVMELVKPKMITFSLKSRKESQHLIHGHLEENGQKLDKPIFHGKWDEALYATLADGSERLLWKLNPAPTEDNRWGLTVFAMQANEMTEGLREKLPPTDSRLRPDLQHLERGNYDKANAAKKILEDRNAKYMAEVRASRADKAPIAPHFFELATPEAPFGRALRWRYRKGTYWEDRRRGDWSQCRDPFGLNQ</sequence>
<dbReference type="SUPFAM" id="SSF144000">
    <property type="entry name" value="Oxysterol-binding protein-like"/>
    <property type="match status" value="1"/>
</dbReference>
<evidence type="ECO:0000313" key="2">
    <source>
        <dbReference type="EMBL" id="EIE27446.1"/>
    </source>
</evidence>
<dbReference type="InterPro" id="IPR037239">
    <property type="entry name" value="OSBP_sf"/>
</dbReference>
<dbReference type="FunFam" id="2.40.160.120:FF:000001">
    <property type="entry name" value="Oxysterol-binding protein"/>
    <property type="match status" value="1"/>
</dbReference>
<dbReference type="GO" id="GO:0120009">
    <property type="term" value="P:intermembrane lipid transfer"/>
    <property type="evidence" value="ECO:0007669"/>
    <property type="project" value="UniProtKB-ARBA"/>
</dbReference>
<evidence type="ECO:0000256" key="1">
    <source>
        <dbReference type="ARBA" id="ARBA00008842"/>
    </source>
</evidence>
<dbReference type="RefSeq" id="XP_005651990.1">
    <property type="nucleotide sequence ID" value="XM_005651933.1"/>
</dbReference>
<proteinExistence type="inferred from homology"/>
<dbReference type="GeneID" id="17045461"/>
<reference evidence="2 3" key="1">
    <citation type="journal article" date="2012" name="Genome Biol.">
        <title>The genome of the polar eukaryotic microalga coccomyxa subellipsoidea reveals traits of cold adaptation.</title>
        <authorList>
            <person name="Blanc G."/>
            <person name="Agarkova I."/>
            <person name="Grimwood J."/>
            <person name="Kuo A."/>
            <person name="Brueggeman A."/>
            <person name="Dunigan D."/>
            <person name="Gurnon J."/>
            <person name="Ladunga I."/>
            <person name="Lindquist E."/>
            <person name="Lucas S."/>
            <person name="Pangilinan J."/>
            <person name="Proschold T."/>
            <person name="Salamov A."/>
            <person name="Schmutz J."/>
            <person name="Weeks D."/>
            <person name="Yamada T."/>
            <person name="Claverie J.M."/>
            <person name="Grigoriev I."/>
            <person name="Van Etten J."/>
            <person name="Lomsadze A."/>
            <person name="Borodovsky M."/>
        </authorList>
    </citation>
    <scope>NUCLEOTIDE SEQUENCE [LARGE SCALE GENOMIC DNA]</scope>
    <source>
        <strain evidence="2 3">C-169</strain>
    </source>
</reference>
<dbReference type="AlphaFoldDB" id="I0Z9X7"/>
<organism evidence="2 3">
    <name type="scientific">Coccomyxa subellipsoidea (strain C-169)</name>
    <name type="common">Green microalga</name>
    <dbReference type="NCBI Taxonomy" id="574566"/>
    <lineage>
        <taxon>Eukaryota</taxon>
        <taxon>Viridiplantae</taxon>
        <taxon>Chlorophyta</taxon>
        <taxon>core chlorophytes</taxon>
        <taxon>Trebouxiophyceae</taxon>
        <taxon>Trebouxiophyceae incertae sedis</taxon>
        <taxon>Coccomyxaceae</taxon>
        <taxon>Coccomyxa</taxon>
        <taxon>Coccomyxa subellipsoidea</taxon>
    </lineage>
</organism>
<dbReference type="GO" id="GO:0016020">
    <property type="term" value="C:membrane"/>
    <property type="evidence" value="ECO:0007669"/>
    <property type="project" value="TreeGrafter"/>
</dbReference>
<dbReference type="InterPro" id="IPR000648">
    <property type="entry name" value="Oxysterol-bd"/>
</dbReference>
<dbReference type="eggNOG" id="KOG1737">
    <property type="taxonomic scope" value="Eukaryota"/>
</dbReference>
<dbReference type="PANTHER" id="PTHR10972">
    <property type="entry name" value="OXYSTEROL-BINDING PROTEIN-RELATED"/>
    <property type="match status" value="1"/>
</dbReference>